<accession>A0A382JQY9</accession>
<organism evidence="2">
    <name type="scientific">marine metagenome</name>
    <dbReference type="NCBI Taxonomy" id="408172"/>
    <lineage>
        <taxon>unclassified sequences</taxon>
        <taxon>metagenomes</taxon>
        <taxon>ecological metagenomes</taxon>
    </lineage>
</organism>
<feature type="region of interest" description="Disordered" evidence="1">
    <location>
        <begin position="94"/>
        <end position="129"/>
    </location>
</feature>
<evidence type="ECO:0000313" key="2">
    <source>
        <dbReference type="EMBL" id="SVC13742.1"/>
    </source>
</evidence>
<dbReference type="AlphaFoldDB" id="A0A382JQY9"/>
<sequence>VEDSNVARERGVAGVRIDDPGDGVTFRFKDVDNGRVRATRFETQNGEQVAAGSQTLSITSAGATAGRGEAPGTLRFDEIGLELELDANYTPGDLQFVELSSGPSTSGQVAAGRQDTRSEPEPDRTSVAEAALNRALDC</sequence>
<dbReference type="EMBL" id="UINC01075500">
    <property type="protein sequence ID" value="SVC13742.1"/>
    <property type="molecule type" value="Genomic_DNA"/>
</dbReference>
<proteinExistence type="predicted"/>
<reference evidence="2" key="1">
    <citation type="submission" date="2018-05" db="EMBL/GenBank/DDBJ databases">
        <authorList>
            <person name="Lanie J.A."/>
            <person name="Ng W.-L."/>
            <person name="Kazmierczak K.M."/>
            <person name="Andrzejewski T.M."/>
            <person name="Davidsen T.M."/>
            <person name="Wayne K.J."/>
            <person name="Tettelin H."/>
            <person name="Glass J.I."/>
            <person name="Rusch D."/>
            <person name="Podicherti R."/>
            <person name="Tsui H.-C.T."/>
            <person name="Winkler M.E."/>
        </authorList>
    </citation>
    <scope>NUCLEOTIDE SEQUENCE</scope>
</reference>
<gene>
    <name evidence="2" type="ORF">METZ01_LOCUS266596</name>
</gene>
<name>A0A382JQY9_9ZZZZ</name>
<feature type="non-terminal residue" evidence="2">
    <location>
        <position position="1"/>
    </location>
</feature>
<feature type="non-terminal residue" evidence="2">
    <location>
        <position position="138"/>
    </location>
</feature>
<evidence type="ECO:0000256" key="1">
    <source>
        <dbReference type="SAM" id="MobiDB-lite"/>
    </source>
</evidence>
<feature type="compositionally biased region" description="Basic and acidic residues" evidence="1">
    <location>
        <begin position="114"/>
        <end position="126"/>
    </location>
</feature>
<protein>
    <submittedName>
        <fullName evidence="2">Uncharacterized protein</fullName>
    </submittedName>
</protein>